<dbReference type="GO" id="GO:0043107">
    <property type="term" value="P:type IV pilus-dependent motility"/>
    <property type="evidence" value="ECO:0007669"/>
    <property type="project" value="TreeGrafter"/>
</dbReference>
<keyword evidence="4" id="KW-1185">Reference proteome</keyword>
<evidence type="ECO:0000256" key="2">
    <source>
        <dbReference type="SAM" id="Phobius"/>
    </source>
</evidence>
<dbReference type="PANTHER" id="PTHR40278:SF2">
    <property type="entry name" value="TYPE IV PILUS INNER MEMBRANE COMPONENT PILN"/>
    <property type="match status" value="1"/>
</dbReference>
<dbReference type="OrthoDB" id="5296173at2"/>
<reference evidence="3 4" key="1">
    <citation type="submission" date="2019-08" db="EMBL/GenBank/DDBJ databases">
        <title>Genome sequence of Psychrobacter frigidicola ACAM304 (type strain).</title>
        <authorList>
            <person name="Bowman J.P."/>
        </authorList>
    </citation>
    <scope>NUCLEOTIDE SEQUENCE [LARGE SCALE GENOMIC DNA]</scope>
    <source>
        <strain evidence="3 4">ACAM 304</strain>
    </source>
</reference>
<dbReference type="Proteomes" id="UP000321903">
    <property type="component" value="Unassembled WGS sequence"/>
</dbReference>
<dbReference type="Pfam" id="PF05137">
    <property type="entry name" value="PilN"/>
    <property type="match status" value="1"/>
</dbReference>
<evidence type="ECO:0000256" key="1">
    <source>
        <dbReference type="SAM" id="Coils"/>
    </source>
</evidence>
<dbReference type="InterPro" id="IPR007813">
    <property type="entry name" value="PilN"/>
</dbReference>
<gene>
    <name evidence="3" type="ORF">ES754_09250</name>
</gene>
<comment type="caution">
    <text evidence="3">The sequence shown here is derived from an EMBL/GenBank/DDBJ whole genome shotgun (WGS) entry which is preliminary data.</text>
</comment>
<keyword evidence="2" id="KW-0812">Transmembrane</keyword>
<keyword evidence="1" id="KW-0175">Coiled coil</keyword>
<evidence type="ECO:0000313" key="4">
    <source>
        <dbReference type="Proteomes" id="UP000321903"/>
    </source>
</evidence>
<protein>
    <submittedName>
        <fullName evidence="3">Pilus assembly protein PilS</fullName>
    </submittedName>
</protein>
<feature type="transmembrane region" description="Helical" evidence="2">
    <location>
        <begin position="21"/>
        <end position="43"/>
    </location>
</feature>
<organism evidence="3 4">
    <name type="scientific">Psychrobacter frigidicola</name>
    <dbReference type="NCBI Taxonomy" id="45611"/>
    <lineage>
        <taxon>Bacteria</taxon>
        <taxon>Pseudomonadati</taxon>
        <taxon>Pseudomonadota</taxon>
        <taxon>Gammaproteobacteria</taxon>
        <taxon>Moraxellales</taxon>
        <taxon>Moraxellaceae</taxon>
        <taxon>Psychrobacter</taxon>
    </lineage>
</organism>
<dbReference type="PANTHER" id="PTHR40278">
    <property type="entry name" value="DNA UTILIZATION PROTEIN HOFN"/>
    <property type="match status" value="1"/>
</dbReference>
<keyword evidence="2" id="KW-0472">Membrane</keyword>
<proteinExistence type="predicted"/>
<dbReference type="EMBL" id="VORZ01000003">
    <property type="protein sequence ID" value="TXD96336.1"/>
    <property type="molecule type" value="Genomic_DNA"/>
</dbReference>
<keyword evidence="2" id="KW-1133">Transmembrane helix</keyword>
<dbReference type="InterPro" id="IPR052534">
    <property type="entry name" value="Extracell_DNA_Util/SecSys_Comp"/>
</dbReference>
<sequence>MARINLLPWRQEERERRNKEFMTLVVAVTLLALLAAFATWSYFNNELDEQRDANALIEQENSRLDTALTEIDSLEQRRDDIIARMQVIQDLQGKRPVPVRLWDDIAKAIPPALYLNGLKREGDLITLTGLADNPNVVSSLIRNLDSSKWMGNSAVRNIQQNITAYQPAPELSETVTTGEQPRPIYPEDSYVQFEITTQVRVETDGVVTDEVAAAGATPVSGDGL</sequence>
<dbReference type="RefSeq" id="WP_147223921.1">
    <property type="nucleotide sequence ID" value="NZ_CAJGYY010000001.1"/>
</dbReference>
<evidence type="ECO:0000313" key="3">
    <source>
        <dbReference type="EMBL" id="TXD96336.1"/>
    </source>
</evidence>
<dbReference type="AlphaFoldDB" id="A0A5C6ZZQ0"/>
<feature type="coiled-coil region" evidence="1">
    <location>
        <begin position="57"/>
        <end position="91"/>
    </location>
</feature>
<accession>A0A5C6ZZQ0</accession>
<dbReference type="GO" id="GO:0043683">
    <property type="term" value="P:type IV pilus assembly"/>
    <property type="evidence" value="ECO:0007669"/>
    <property type="project" value="TreeGrafter"/>
</dbReference>
<name>A0A5C6ZZQ0_9GAMM</name>